<dbReference type="AlphaFoldDB" id="A0A6B0V2K3"/>
<organism evidence="2">
    <name type="scientific">Ixodes ricinus</name>
    <name type="common">Common tick</name>
    <name type="synonym">Acarus ricinus</name>
    <dbReference type="NCBI Taxonomy" id="34613"/>
    <lineage>
        <taxon>Eukaryota</taxon>
        <taxon>Metazoa</taxon>
        <taxon>Ecdysozoa</taxon>
        <taxon>Arthropoda</taxon>
        <taxon>Chelicerata</taxon>
        <taxon>Arachnida</taxon>
        <taxon>Acari</taxon>
        <taxon>Parasitiformes</taxon>
        <taxon>Ixodida</taxon>
        <taxon>Ixodoidea</taxon>
        <taxon>Ixodidae</taxon>
        <taxon>Ixodinae</taxon>
        <taxon>Ixodes</taxon>
    </lineage>
</organism>
<evidence type="ECO:0000313" key="2">
    <source>
        <dbReference type="EMBL" id="MXU96132.1"/>
    </source>
</evidence>
<name>A0A6B0V2K3_IXORI</name>
<feature type="chain" id="PRO_5025462324" evidence="1">
    <location>
        <begin position="24"/>
        <end position="206"/>
    </location>
</feature>
<feature type="signal peptide" evidence="1">
    <location>
        <begin position="1"/>
        <end position="23"/>
    </location>
</feature>
<keyword evidence="1" id="KW-0732">Signal</keyword>
<protein>
    <submittedName>
        <fullName evidence="2">Putative secreted protein</fullName>
    </submittedName>
</protein>
<sequence length="206" mass="22776">MIAVLNWLGWLVAFVAVHHKARQSTDEARTFRRPLSRSERRTKEVAAGGACLGSRFGSAPKLQPVVEALLPLLLWDILSPGRTLGGREFEARHGRLHCLHLGLRHGFRQRPRLNGTQHVFCGPPLVGSLGEGLGEHGWQSGVPHGIGCVFVRIQLLWQELVARVFFVPGAQVNVFVVRRVVGVVSRRHRGVRRFVLGAFGLGDVRG</sequence>
<dbReference type="EMBL" id="GIFC01014049">
    <property type="protein sequence ID" value="MXU96132.1"/>
    <property type="molecule type" value="Transcribed_RNA"/>
</dbReference>
<accession>A0A6B0V2K3</accession>
<reference evidence="2" key="1">
    <citation type="submission" date="2019-12" db="EMBL/GenBank/DDBJ databases">
        <title>An insight into the sialome of adult female Ixodes ricinus ticks feeding for 6 days.</title>
        <authorList>
            <person name="Perner J."/>
            <person name="Ribeiro J.M.C."/>
        </authorList>
    </citation>
    <scope>NUCLEOTIDE SEQUENCE</scope>
    <source>
        <strain evidence="2">Semi-engorged</strain>
        <tissue evidence="2">Salivary glands</tissue>
    </source>
</reference>
<proteinExistence type="predicted"/>
<evidence type="ECO:0000256" key="1">
    <source>
        <dbReference type="SAM" id="SignalP"/>
    </source>
</evidence>